<accession>G2YND5</accession>
<dbReference type="HOGENOM" id="CLU_2108672_0_0_1"/>
<name>G2YND5_BOTF4</name>
<dbReference type="OrthoDB" id="539213at2759"/>
<evidence type="ECO:0000313" key="1">
    <source>
        <dbReference type="EMBL" id="CCD53133.1"/>
    </source>
</evidence>
<organism evidence="1 2">
    <name type="scientific">Botryotinia fuckeliana (strain T4)</name>
    <name type="common">Noble rot fungus</name>
    <name type="synonym">Botrytis cinerea</name>
    <dbReference type="NCBI Taxonomy" id="999810"/>
    <lineage>
        <taxon>Eukaryota</taxon>
        <taxon>Fungi</taxon>
        <taxon>Dikarya</taxon>
        <taxon>Ascomycota</taxon>
        <taxon>Pezizomycotina</taxon>
        <taxon>Leotiomycetes</taxon>
        <taxon>Helotiales</taxon>
        <taxon>Sclerotiniaceae</taxon>
        <taxon>Botrytis</taxon>
    </lineage>
</organism>
<sequence length="115" mass="12835">MGIFNSVRKLFISDRGHTVLGNLMMAILKPHTSCPPVTVDGSSKTQIIGREEKLSSVEDETLIRRAWKHMFCRTSVQAICHCTGCILGPACAPDIHTPSGIFMKYCQKYVIRLQL</sequence>
<dbReference type="Proteomes" id="UP000008177">
    <property type="component" value="Unplaced contigs"/>
</dbReference>
<dbReference type="EMBL" id="FQ790346">
    <property type="protein sequence ID" value="CCD53133.1"/>
    <property type="molecule type" value="Genomic_DNA"/>
</dbReference>
<protein>
    <submittedName>
        <fullName evidence="1">Uncharacterized protein</fullName>
    </submittedName>
</protein>
<evidence type="ECO:0000313" key="2">
    <source>
        <dbReference type="Proteomes" id="UP000008177"/>
    </source>
</evidence>
<dbReference type="InParanoid" id="G2YND5"/>
<proteinExistence type="predicted"/>
<dbReference type="STRING" id="999810.G2YND5"/>
<dbReference type="AlphaFoldDB" id="G2YND5"/>
<gene>
    <name evidence="1" type="ORF">BofuT4_P121520.1</name>
</gene>
<reference evidence="2" key="1">
    <citation type="journal article" date="2011" name="PLoS Genet.">
        <title>Genomic analysis of the necrotrophic fungal pathogens Sclerotinia sclerotiorum and Botrytis cinerea.</title>
        <authorList>
            <person name="Amselem J."/>
            <person name="Cuomo C.A."/>
            <person name="van Kan J.A."/>
            <person name="Viaud M."/>
            <person name="Benito E.P."/>
            <person name="Couloux A."/>
            <person name="Coutinho P.M."/>
            <person name="de Vries R.P."/>
            <person name="Dyer P.S."/>
            <person name="Fillinger S."/>
            <person name="Fournier E."/>
            <person name="Gout L."/>
            <person name="Hahn M."/>
            <person name="Kohn L."/>
            <person name="Lapalu N."/>
            <person name="Plummer K.M."/>
            <person name="Pradier J.M."/>
            <person name="Quevillon E."/>
            <person name="Sharon A."/>
            <person name="Simon A."/>
            <person name="ten Have A."/>
            <person name="Tudzynski B."/>
            <person name="Tudzynski P."/>
            <person name="Wincker P."/>
            <person name="Andrew M."/>
            <person name="Anthouard V."/>
            <person name="Beever R.E."/>
            <person name="Beffa R."/>
            <person name="Benoit I."/>
            <person name="Bouzid O."/>
            <person name="Brault B."/>
            <person name="Chen Z."/>
            <person name="Choquer M."/>
            <person name="Collemare J."/>
            <person name="Cotton P."/>
            <person name="Danchin E.G."/>
            <person name="Da Silva C."/>
            <person name="Gautier A."/>
            <person name="Giraud C."/>
            <person name="Giraud T."/>
            <person name="Gonzalez C."/>
            <person name="Grossetete S."/>
            <person name="Guldener U."/>
            <person name="Henrissat B."/>
            <person name="Howlett B.J."/>
            <person name="Kodira C."/>
            <person name="Kretschmer M."/>
            <person name="Lappartient A."/>
            <person name="Leroch M."/>
            <person name="Levis C."/>
            <person name="Mauceli E."/>
            <person name="Neuveglise C."/>
            <person name="Oeser B."/>
            <person name="Pearson M."/>
            <person name="Poulain J."/>
            <person name="Poussereau N."/>
            <person name="Quesneville H."/>
            <person name="Rascle C."/>
            <person name="Schumacher J."/>
            <person name="Segurens B."/>
            <person name="Sexton A."/>
            <person name="Silva E."/>
            <person name="Sirven C."/>
            <person name="Soanes D.M."/>
            <person name="Talbot N.J."/>
            <person name="Templeton M."/>
            <person name="Yandava C."/>
            <person name="Yarden O."/>
            <person name="Zeng Q."/>
            <person name="Rollins J.A."/>
            <person name="Lebrun M.H."/>
            <person name="Dickman M."/>
        </authorList>
    </citation>
    <scope>NUCLEOTIDE SEQUENCE [LARGE SCALE GENOMIC DNA]</scope>
    <source>
        <strain evidence="2">T4</strain>
    </source>
</reference>